<keyword evidence="4 6" id="KW-1133">Transmembrane helix</keyword>
<feature type="transmembrane region" description="Helical" evidence="6">
    <location>
        <begin position="78"/>
        <end position="105"/>
    </location>
</feature>
<evidence type="ECO:0000256" key="5">
    <source>
        <dbReference type="ARBA" id="ARBA00023136"/>
    </source>
</evidence>
<dbReference type="PANTHER" id="PTHR42688">
    <property type="entry name" value="CONSERVED PROTEIN"/>
    <property type="match status" value="1"/>
</dbReference>
<keyword evidence="8" id="KW-1185">Reference proteome</keyword>
<keyword evidence="3 6" id="KW-0812">Transmembrane</keyword>
<dbReference type="AlphaFoldDB" id="F2L5J2"/>
<protein>
    <submittedName>
        <fullName evidence="7">Major facilitator superfamily MFS_1</fullName>
    </submittedName>
</protein>
<keyword evidence="5 6" id="KW-0472">Membrane</keyword>
<dbReference type="Gene3D" id="1.20.1250.20">
    <property type="entry name" value="MFS general substrate transporter like domains"/>
    <property type="match status" value="1"/>
</dbReference>
<dbReference type="RefSeq" id="WP_013679699.1">
    <property type="nucleotide sequence ID" value="NC_015315.1"/>
</dbReference>
<feature type="transmembrane region" description="Helical" evidence="6">
    <location>
        <begin position="142"/>
        <end position="159"/>
    </location>
</feature>
<dbReference type="OrthoDB" id="117970at2157"/>
<dbReference type="Proteomes" id="UP000008138">
    <property type="component" value="Chromosome"/>
</dbReference>
<accession>F2L5J2</accession>
<name>F2L5J2_THEU7</name>
<feature type="transmembrane region" description="Helical" evidence="6">
    <location>
        <begin position="338"/>
        <end position="365"/>
    </location>
</feature>
<dbReference type="GO" id="GO:0005886">
    <property type="term" value="C:plasma membrane"/>
    <property type="evidence" value="ECO:0007669"/>
    <property type="project" value="UniProtKB-SubCell"/>
</dbReference>
<keyword evidence="2" id="KW-1003">Cell membrane</keyword>
<sequence length="370" mass="37559">MAEPNYRLIVLLGLTSLFADWLYEGARAALPQYLKALGASALAVGLVFGVGDALGYLLRFATGPLADRRGGYWGETFAGYALQVLAIAGLALAPWLAAAVALVMLERASKALRTPARDAIISAAGGGRQSFAFGLHASLDQIGAVAGSATALAALAAGIGYGDLFLLLAVPGVAALIALSAAYRQGVRPAGRRRGEAGVLLDRPLLLFSLSQLLFGASLMHISLEMYQAQGAPWVGSAIYLAAMVFEIPASLAWGRAYEARRWSLYLGPAAALAATSAFSTGLLALGFAGALAYSAATSYADIVAKARAVELGGSAKATALGAVNAAFGLGYLAGGAIYGYLLDVGAAGVAPLISAAFAAASLALMRAAR</sequence>
<organism evidence="7 8">
    <name type="scientific">Thermoproteus uzoniensis (strain 768-20)</name>
    <dbReference type="NCBI Taxonomy" id="999630"/>
    <lineage>
        <taxon>Archaea</taxon>
        <taxon>Thermoproteota</taxon>
        <taxon>Thermoprotei</taxon>
        <taxon>Thermoproteales</taxon>
        <taxon>Thermoproteaceae</taxon>
        <taxon>Thermoproteus</taxon>
    </lineage>
</organism>
<gene>
    <name evidence="7" type="ordered locus">TUZN_0878</name>
</gene>
<comment type="subcellular location">
    <subcellularLocation>
        <location evidence="1">Cell membrane</location>
        <topology evidence="1">Multi-pass membrane protein</topology>
    </subcellularLocation>
</comment>
<dbReference type="SUPFAM" id="SSF103473">
    <property type="entry name" value="MFS general substrate transporter"/>
    <property type="match status" value="1"/>
</dbReference>
<dbReference type="InterPro" id="IPR052425">
    <property type="entry name" value="Uncharacterized_MFS-type"/>
</dbReference>
<reference key="2">
    <citation type="submission" date="2011-03" db="EMBL/GenBank/DDBJ databases">
        <title>Complete genome sequence of the thermoacidophilic crenarchaeon Thermoproteus uzoniensis 768-20.</title>
        <authorList>
            <person name="Mardanov A.V."/>
            <person name="Gumerov V.M."/>
            <person name="Beletsky A.V."/>
            <person name="Prokofeva M.I."/>
            <person name="Bonch-Osmolovskaya E.A."/>
            <person name="Ravin N.V."/>
            <person name="Skryabin K.G."/>
        </authorList>
    </citation>
    <scope>NUCLEOTIDE SEQUENCE</scope>
    <source>
        <strain>768-20</strain>
    </source>
</reference>
<dbReference type="GeneID" id="10360412"/>
<evidence type="ECO:0000313" key="8">
    <source>
        <dbReference type="Proteomes" id="UP000008138"/>
    </source>
</evidence>
<evidence type="ECO:0000256" key="1">
    <source>
        <dbReference type="ARBA" id="ARBA00004651"/>
    </source>
</evidence>
<dbReference type="PANTHER" id="PTHR42688:SF1">
    <property type="entry name" value="BLR5212 PROTEIN"/>
    <property type="match status" value="1"/>
</dbReference>
<evidence type="ECO:0000256" key="2">
    <source>
        <dbReference type="ARBA" id="ARBA00022475"/>
    </source>
</evidence>
<dbReference type="KEGG" id="tuz:TUZN_0878"/>
<reference evidence="7 8" key="1">
    <citation type="journal article" date="2011" name="J. Bacteriol.">
        <title>Complete genome sequence of the thermoacidophilic crenarchaeon Thermoproteus uzoniensis 768-20.</title>
        <authorList>
            <person name="Mardanov A.V."/>
            <person name="Gumerov V.M."/>
            <person name="Beletsky A.V."/>
            <person name="Prokofeva M.I."/>
            <person name="Bonch-Osmolovskaya E.A."/>
            <person name="Ravin N.V."/>
            <person name="Skryabin K.G."/>
        </authorList>
    </citation>
    <scope>NUCLEOTIDE SEQUENCE [LARGE SCALE GENOMIC DNA]</scope>
    <source>
        <strain evidence="7 8">768-20</strain>
    </source>
</reference>
<evidence type="ECO:0000313" key="7">
    <source>
        <dbReference type="EMBL" id="AEA12363.1"/>
    </source>
</evidence>
<evidence type="ECO:0000256" key="4">
    <source>
        <dbReference type="ARBA" id="ARBA00022989"/>
    </source>
</evidence>
<feature type="transmembrane region" description="Helical" evidence="6">
    <location>
        <begin position="165"/>
        <end position="183"/>
    </location>
</feature>
<evidence type="ECO:0000256" key="3">
    <source>
        <dbReference type="ARBA" id="ARBA00022692"/>
    </source>
</evidence>
<dbReference type="STRING" id="999630.TUZN_0878"/>
<dbReference type="HOGENOM" id="CLU_040020_2_0_2"/>
<feature type="transmembrane region" description="Helical" evidence="6">
    <location>
        <begin position="36"/>
        <end position="58"/>
    </location>
</feature>
<dbReference type="EMBL" id="CP002590">
    <property type="protein sequence ID" value="AEA12363.1"/>
    <property type="molecule type" value="Genomic_DNA"/>
</dbReference>
<evidence type="ECO:0000256" key="6">
    <source>
        <dbReference type="SAM" id="Phobius"/>
    </source>
</evidence>
<proteinExistence type="predicted"/>
<feature type="transmembrane region" description="Helical" evidence="6">
    <location>
        <begin position="266"/>
        <end position="294"/>
    </location>
</feature>
<feature type="transmembrane region" description="Helical" evidence="6">
    <location>
        <begin position="234"/>
        <end position="254"/>
    </location>
</feature>
<dbReference type="InterPro" id="IPR036259">
    <property type="entry name" value="MFS_trans_sf"/>
</dbReference>
<dbReference type="eggNOG" id="arCOG00130">
    <property type="taxonomic scope" value="Archaea"/>
</dbReference>